<name>A0A9P0P3X3_ACAOB</name>
<dbReference type="OrthoDB" id="5419617at2759"/>
<protein>
    <submittedName>
        <fullName evidence="1">Uncharacterized protein</fullName>
    </submittedName>
</protein>
<gene>
    <name evidence="1" type="ORF">ACAOBT_LOCUS8689</name>
</gene>
<sequence>MSLAIVDNWLSIRVRVSVGVDLSVCKGAVVSEQAPHMEEVDPLREKISGLYLILAPPRRVLEDLPPLTLHGVKIPYASEAKYIGVIFDQRLTWNYYIIRTAQKAAIALGSATTERQCVPAVI</sequence>
<accession>A0A9P0P3X3</accession>
<organism evidence="1 2">
    <name type="scientific">Acanthoscelides obtectus</name>
    <name type="common">Bean weevil</name>
    <name type="synonym">Bruchus obtectus</name>
    <dbReference type="NCBI Taxonomy" id="200917"/>
    <lineage>
        <taxon>Eukaryota</taxon>
        <taxon>Metazoa</taxon>
        <taxon>Ecdysozoa</taxon>
        <taxon>Arthropoda</taxon>
        <taxon>Hexapoda</taxon>
        <taxon>Insecta</taxon>
        <taxon>Pterygota</taxon>
        <taxon>Neoptera</taxon>
        <taxon>Endopterygota</taxon>
        <taxon>Coleoptera</taxon>
        <taxon>Polyphaga</taxon>
        <taxon>Cucujiformia</taxon>
        <taxon>Chrysomeloidea</taxon>
        <taxon>Chrysomelidae</taxon>
        <taxon>Bruchinae</taxon>
        <taxon>Bruchini</taxon>
        <taxon>Acanthoscelides</taxon>
    </lineage>
</organism>
<reference evidence="1" key="1">
    <citation type="submission" date="2022-03" db="EMBL/GenBank/DDBJ databases">
        <authorList>
            <person name="Sayadi A."/>
        </authorList>
    </citation>
    <scope>NUCLEOTIDE SEQUENCE</scope>
</reference>
<evidence type="ECO:0000313" key="1">
    <source>
        <dbReference type="EMBL" id="CAH1970029.1"/>
    </source>
</evidence>
<dbReference type="AlphaFoldDB" id="A0A9P0P3X3"/>
<keyword evidence="2" id="KW-1185">Reference proteome</keyword>
<dbReference type="Proteomes" id="UP001152888">
    <property type="component" value="Unassembled WGS sequence"/>
</dbReference>
<dbReference type="EMBL" id="CAKOFQ010006768">
    <property type="protein sequence ID" value="CAH1970029.1"/>
    <property type="molecule type" value="Genomic_DNA"/>
</dbReference>
<comment type="caution">
    <text evidence="1">The sequence shown here is derived from an EMBL/GenBank/DDBJ whole genome shotgun (WGS) entry which is preliminary data.</text>
</comment>
<proteinExistence type="predicted"/>
<evidence type="ECO:0000313" key="2">
    <source>
        <dbReference type="Proteomes" id="UP001152888"/>
    </source>
</evidence>